<proteinExistence type="predicted"/>
<organism evidence="1 2">
    <name type="scientific">Apatococcus lobatus</name>
    <dbReference type="NCBI Taxonomy" id="904363"/>
    <lineage>
        <taxon>Eukaryota</taxon>
        <taxon>Viridiplantae</taxon>
        <taxon>Chlorophyta</taxon>
        <taxon>core chlorophytes</taxon>
        <taxon>Trebouxiophyceae</taxon>
        <taxon>Chlorellales</taxon>
        <taxon>Chlorellaceae</taxon>
        <taxon>Apatococcus</taxon>
    </lineage>
</organism>
<dbReference type="AlphaFoldDB" id="A0AAW1RU77"/>
<reference evidence="1 2" key="1">
    <citation type="journal article" date="2024" name="Nat. Commun.">
        <title>Phylogenomics reveals the evolutionary origins of lichenization in chlorophyte algae.</title>
        <authorList>
            <person name="Puginier C."/>
            <person name="Libourel C."/>
            <person name="Otte J."/>
            <person name="Skaloud P."/>
            <person name="Haon M."/>
            <person name="Grisel S."/>
            <person name="Petersen M."/>
            <person name="Berrin J.G."/>
            <person name="Delaux P.M."/>
            <person name="Dal Grande F."/>
            <person name="Keller J."/>
        </authorList>
    </citation>
    <scope>NUCLEOTIDE SEQUENCE [LARGE SCALE GENOMIC DNA]</scope>
    <source>
        <strain evidence="1 2">SAG 2145</strain>
    </source>
</reference>
<accession>A0AAW1RU77</accession>
<protein>
    <submittedName>
        <fullName evidence="1">Uncharacterized protein</fullName>
    </submittedName>
</protein>
<dbReference type="EMBL" id="JALJOS010000007">
    <property type="protein sequence ID" value="KAK9836897.1"/>
    <property type="molecule type" value="Genomic_DNA"/>
</dbReference>
<gene>
    <name evidence="1" type="ORF">WJX74_010682</name>
</gene>
<keyword evidence="2" id="KW-1185">Reference proteome</keyword>
<name>A0AAW1RU77_9CHLO</name>
<comment type="caution">
    <text evidence="1">The sequence shown here is derived from an EMBL/GenBank/DDBJ whole genome shotgun (WGS) entry which is preliminary data.</text>
</comment>
<evidence type="ECO:0000313" key="2">
    <source>
        <dbReference type="Proteomes" id="UP001438707"/>
    </source>
</evidence>
<dbReference type="Proteomes" id="UP001438707">
    <property type="component" value="Unassembled WGS sequence"/>
</dbReference>
<sequence>MSAVRAMAERLHLTAQNAMLPSPINEAIVRCPPKDYSRERGKAPKPIEFEEDRLYKSLVSRVPGLLDQPVALASFAPPTARRFIQRQMQLMQKGMSRKDAALVVEATMIPAMQSTKGGQRSFLQTGQDDEEQLIHGGGLTCPSALRTTMNFTSWRHQAAADRASWDFGSGLSSTPMMAHGLIGWSPGSEMRIQGDSQHTGFS</sequence>
<evidence type="ECO:0000313" key="1">
    <source>
        <dbReference type="EMBL" id="KAK9836897.1"/>
    </source>
</evidence>